<keyword evidence="1" id="KW-0732">Signal</keyword>
<organism evidence="3 4">
    <name type="scientific">Dorea phocaeensis</name>
    <dbReference type="NCBI Taxonomy" id="2040291"/>
    <lineage>
        <taxon>Bacteria</taxon>
        <taxon>Bacillati</taxon>
        <taxon>Bacillota</taxon>
        <taxon>Clostridia</taxon>
        <taxon>Lachnospirales</taxon>
        <taxon>Lachnospiraceae</taxon>
        <taxon>Dorea</taxon>
    </lineage>
</organism>
<accession>A0A850HJ72</accession>
<dbReference type="EMBL" id="JAAITX010000008">
    <property type="protein sequence ID" value="NVH59128.1"/>
    <property type="molecule type" value="Genomic_DNA"/>
</dbReference>
<evidence type="ECO:0000313" key="4">
    <source>
        <dbReference type="Proteomes" id="UP000528555"/>
    </source>
</evidence>
<comment type="caution">
    <text evidence="3">The sequence shown here is derived from an EMBL/GenBank/DDBJ whole genome shotgun (WGS) entry which is preliminary data.</text>
</comment>
<dbReference type="Pfam" id="PF05960">
    <property type="entry name" value="DUF885"/>
    <property type="match status" value="1"/>
</dbReference>
<gene>
    <name evidence="3" type="ORF">G5A66_10860</name>
    <name evidence="2" type="ORF">G5A75_10885</name>
</gene>
<dbReference type="InterPro" id="IPR010281">
    <property type="entry name" value="DUF885"/>
</dbReference>
<reference evidence="4 5" key="1">
    <citation type="journal article" date="2020" name="Cell Host Microbe">
        <title>Functional and Genomic Variation between Human-Derived Isolates of Lachnospiraceae Reveals Inter- and Intra-Species Diversity.</title>
        <authorList>
            <person name="Sorbara M.T."/>
            <person name="Littmann E.R."/>
            <person name="Fontana E."/>
            <person name="Moody T.U."/>
            <person name="Kohout C.E."/>
            <person name="Gjonbalaj M."/>
            <person name="Eaton V."/>
            <person name="Seok R."/>
            <person name="Leiner I.M."/>
            <person name="Pamer E.G."/>
        </authorList>
    </citation>
    <scope>NUCLEOTIDE SEQUENCE [LARGE SCALE GENOMIC DNA]</scope>
    <source>
        <strain evidence="3 4">MSK.17.11</strain>
        <strain evidence="2 5">MSK.17.38</strain>
    </source>
</reference>
<reference evidence="3" key="2">
    <citation type="submission" date="2020-02" db="EMBL/GenBank/DDBJ databases">
        <authorList>
            <person name="Littmann E."/>
            <person name="Sorbara M."/>
        </authorList>
    </citation>
    <scope>NUCLEOTIDE SEQUENCE</scope>
    <source>
        <strain evidence="3">MSK.17.11</strain>
        <strain evidence="2">MSK.17.38</strain>
    </source>
</reference>
<dbReference type="EMBL" id="JAAIUO010000008">
    <property type="protein sequence ID" value="NSK15355.1"/>
    <property type="molecule type" value="Genomic_DNA"/>
</dbReference>
<evidence type="ECO:0000313" key="2">
    <source>
        <dbReference type="EMBL" id="NSK15355.1"/>
    </source>
</evidence>
<dbReference type="Proteomes" id="UP000701680">
    <property type="component" value="Unassembled WGS sequence"/>
</dbReference>
<feature type="chain" id="PRO_5038766168" evidence="1">
    <location>
        <begin position="25"/>
        <end position="626"/>
    </location>
</feature>
<proteinExistence type="predicted"/>
<evidence type="ECO:0000256" key="1">
    <source>
        <dbReference type="SAM" id="SignalP"/>
    </source>
</evidence>
<dbReference type="Proteomes" id="UP000528555">
    <property type="component" value="Unassembled WGS sequence"/>
</dbReference>
<feature type="signal peptide" evidence="1">
    <location>
        <begin position="1"/>
        <end position="24"/>
    </location>
</feature>
<dbReference type="PANTHER" id="PTHR33361:SF2">
    <property type="entry name" value="DUF885 DOMAIN-CONTAINING PROTEIN"/>
    <property type="match status" value="1"/>
</dbReference>
<evidence type="ECO:0000313" key="5">
    <source>
        <dbReference type="Proteomes" id="UP000701680"/>
    </source>
</evidence>
<protein>
    <submittedName>
        <fullName evidence="3">DUF885 domain-containing protein</fullName>
    </submittedName>
</protein>
<dbReference type="RefSeq" id="WP_173815027.1">
    <property type="nucleotide sequence ID" value="NZ_JAAITX010000008.1"/>
</dbReference>
<sequence length="626" mass="70892">MTKKRSVILLLFASLLLLLTAALSQTSAKSENQQFEDYTKQFFRQEVSGNTISLHYMLKNPTDYGIRKIPVTYGHCSTDTKAATASIQQSLEQLRSYDRANLSKENQLTYDVMEDSLTLSLAQAPYLLYDEPLTPLTGTQSQLPVLLSEYQFHTENDVKTYLNLLTKTPDYFSSIINFEKAKAQSDLFMPAYCADAIIEECKAFIDMGADNYLISSFQNRLAPLPLSKQQADHYREENSNCISNYVIPAYQNLLTALESLKDSGKNSDGLAHLPNGKNFYETLVAAETGSHRSIPQLQELTKRQMADDLSCLQTALTTCRKDPLASSSSSAPLSDQTSLPDFDEPAEILSTLSQKMKNAFPKPPDVTTNIKYVQKSMEEYLSPAFYMIPSIDNTKNNTIYINKGHLPDGLSLFTTLAHEGYPGHLYQTTYYASQNPSPVRSLLNYGGYTEGWATYTEMISYYYTPLPKNQATILQKNSSLMLGLYALADMGIHYDGWTFAETVAFFRQYGIQDTDTIQDIHTLIIGDPGNYLKYYIGYVEFLELKKDAVENWGDKFSQKRFHKAVLDIGPASFDVIRKHLGRSFLQKTPSQMFLSFFNIFPQPAPYWLQAQPKTQTVLRPAYIWSW</sequence>
<name>A0A850HJ72_9FIRM</name>
<dbReference type="PANTHER" id="PTHR33361">
    <property type="entry name" value="GLR0591 PROTEIN"/>
    <property type="match status" value="1"/>
</dbReference>
<keyword evidence="4" id="KW-1185">Reference proteome</keyword>
<dbReference type="AlphaFoldDB" id="A0A850HJ72"/>
<evidence type="ECO:0000313" key="3">
    <source>
        <dbReference type="EMBL" id="NVH59128.1"/>
    </source>
</evidence>